<comment type="subcellular location">
    <subcellularLocation>
        <location evidence="1">Membrane</location>
        <topology evidence="1">Multi-pass membrane protein</topology>
    </subcellularLocation>
</comment>
<evidence type="ECO:0000256" key="2">
    <source>
        <dbReference type="ARBA" id="ARBA00022448"/>
    </source>
</evidence>
<keyword evidence="6" id="KW-0040">ANK repeat</keyword>
<evidence type="ECO:0000256" key="6">
    <source>
        <dbReference type="ARBA" id="ARBA00023043"/>
    </source>
</evidence>
<sequence>MFHNVFLTFMKFFVVFGLFILGFALSFHCLLQNQYAFRVWWNAVIKTSLMMIGEFGFEDIFLAEVAAIETGADSHTITVSTVNYRAVSYILFIFFLIIMSIIIMNLLVGLAVDDIKGVQENAELESLKMQVKLTLDVYYSLPRFFQRQVRQKRLVFQPNKYCNRWALRWWHSAENLNHSTIQKVLNSKKKKREKQVESLEVRLRSMESMMAAIISHFNTGAVASK</sequence>
<protein>
    <submittedName>
        <fullName evidence="12">Ankyrin repeats-like</fullName>
    </submittedName>
</protein>
<dbReference type="Pfam" id="PF00520">
    <property type="entry name" value="Ion_trans"/>
    <property type="match status" value="1"/>
</dbReference>
<feature type="transmembrane region" description="Helical" evidence="10">
    <location>
        <begin position="12"/>
        <end position="31"/>
    </location>
</feature>
<keyword evidence="5 10" id="KW-1133">Transmembrane helix</keyword>
<dbReference type="PANTHER" id="PTHR47143:SF3">
    <property type="entry name" value="PWWP DOMAIN-CONTAINING PROTEIN"/>
    <property type="match status" value="1"/>
</dbReference>
<proteinExistence type="evidence at transcript level"/>
<evidence type="ECO:0000256" key="9">
    <source>
        <dbReference type="ARBA" id="ARBA00023303"/>
    </source>
</evidence>
<evidence type="ECO:0000256" key="4">
    <source>
        <dbReference type="ARBA" id="ARBA00022737"/>
    </source>
</evidence>
<gene>
    <name evidence="12" type="primary">Uaca-001</name>
</gene>
<dbReference type="GO" id="GO:1902495">
    <property type="term" value="C:transmembrane transporter complex"/>
    <property type="evidence" value="ECO:0007669"/>
    <property type="project" value="TreeGrafter"/>
</dbReference>
<keyword evidence="9" id="KW-0407">Ion channel</keyword>
<name>A0A6F9DVF9_9ASCI</name>
<keyword evidence="3 10" id="KW-0812">Transmembrane</keyword>
<evidence type="ECO:0000256" key="7">
    <source>
        <dbReference type="ARBA" id="ARBA00023065"/>
    </source>
</evidence>
<evidence type="ECO:0000259" key="11">
    <source>
        <dbReference type="Pfam" id="PF00520"/>
    </source>
</evidence>
<evidence type="ECO:0000256" key="1">
    <source>
        <dbReference type="ARBA" id="ARBA00004141"/>
    </source>
</evidence>
<evidence type="ECO:0000256" key="10">
    <source>
        <dbReference type="SAM" id="Phobius"/>
    </source>
</evidence>
<feature type="domain" description="Ion transport" evidence="11">
    <location>
        <begin position="5"/>
        <end position="122"/>
    </location>
</feature>
<dbReference type="EMBL" id="LR791550">
    <property type="protein sequence ID" value="CAB3267412.1"/>
    <property type="molecule type" value="mRNA"/>
</dbReference>
<evidence type="ECO:0000313" key="12">
    <source>
        <dbReference type="EMBL" id="CAB3267412.1"/>
    </source>
</evidence>
<evidence type="ECO:0000256" key="8">
    <source>
        <dbReference type="ARBA" id="ARBA00023136"/>
    </source>
</evidence>
<keyword evidence="7" id="KW-0406">Ion transport</keyword>
<dbReference type="GO" id="GO:0005216">
    <property type="term" value="F:monoatomic ion channel activity"/>
    <property type="evidence" value="ECO:0007669"/>
    <property type="project" value="InterPro"/>
</dbReference>
<organism evidence="12">
    <name type="scientific">Phallusia mammillata</name>
    <dbReference type="NCBI Taxonomy" id="59560"/>
    <lineage>
        <taxon>Eukaryota</taxon>
        <taxon>Metazoa</taxon>
        <taxon>Chordata</taxon>
        <taxon>Tunicata</taxon>
        <taxon>Ascidiacea</taxon>
        <taxon>Phlebobranchia</taxon>
        <taxon>Ascidiidae</taxon>
        <taxon>Phallusia</taxon>
    </lineage>
</organism>
<dbReference type="AlphaFoldDB" id="A0A6F9DVF9"/>
<keyword evidence="4" id="KW-0677">Repeat</keyword>
<keyword evidence="2" id="KW-0813">Transport</keyword>
<reference evidence="12" key="1">
    <citation type="submission" date="2020-04" db="EMBL/GenBank/DDBJ databases">
        <authorList>
            <person name="Neveu A P."/>
        </authorList>
    </citation>
    <scope>NUCLEOTIDE SEQUENCE</scope>
    <source>
        <tissue evidence="12">Whole embryo</tissue>
    </source>
</reference>
<evidence type="ECO:0000256" key="3">
    <source>
        <dbReference type="ARBA" id="ARBA00022692"/>
    </source>
</evidence>
<feature type="transmembrane region" description="Helical" evidence="10">
    <location>
        <begin position="89"/>
        <end position="112"/>
    </location>
</feature>
<keyword evidence="8 10" id="KW-0472">Membrane</keyword>
<dbReference type="PANTHER" id="PTHR47143">
    <property type="entry name" value="TRANSIENT RECEPTOR POTENTIAL CATION CHANNEL PROTEIN PAINLESS"/>
    <property type="match status" value="1"/>
</dbReference>
<dbReference type="InterPro" id="IPR005821">
    <property type="entry name" value="Ion_trans_dom"/>
</dbReference>
<evidence type="ECO:0000256" key="5">
    <source>
        <dbReference type="ARBA" id="ARBA00022989"/>
    </source>
</evidence>
<dbReference type="InterPro" id="IPR052076">
    <property type="entry name" value="TRP_cation_channel"/>
</dbReference>
<accession>A0A6F9DVF9</accession>